<dbReference type="OrthoDB" id="446809at2759"/>
<dbReference type="Pfam" id="PF22725">
    <property type="entry name" value="GFO_IDH_MocA_C3"/>
    <property type="match status" value="1"/>
</dbReference>
<dbReference type="InterPro" id="IPR036291">
    <property type="entry name" value="NAD(P)-bd_dom_sf"/>
</dbReference>
<dbReference type="PANTHER" id="PTHR43818:SF2">
    <property type="entry name" value="GLUCOSE-FRUCTOSE OXIDOREDUCTASE DOMAIN-CONTAINING PROTEIN 1"/>
    <property type="match status" value="1"/>
</dbReference>
<dbReference type="InterPro" id="IPR055170">
    <property type="entry name" value="GFO_IDH_MocA-like_dom"/>
</dbReference>
<dbReference type="AlphaFoldDB" id="A0A8C5BKG8"/>
<organism evidence="5 6">
    <name type="scientific">Gadus morhua</name>
    <name type="common">Atlantic cod</name>
    <dbReference type="NCBI Taxonomy" id="8049"/>
    <lineage>
        <taxon>Eukaryota</taxon>
        <taxon>Metazoa</taxon>
        <taxon>Chordata</taxon>
        <taxon>Craniata</taxon>
        <taxon>Vertebrata</taxon>
        <taxon>Euteleostomi</taxon>
        <taxon>Actinopterygii</taxon>
        <taxon>Neopterygii</taxon>
        <taxon>Teleostei</taxon>
        <taxon>Neoteleostei</taxon>
        <taxon>Acanthomorphata</taxon>
        <taxon>Zeiogadaria</taxon>
        <taxon>Gadariae</taxon>
        <taxon>Gadiformes</taxon>
        <taxon>Gadoidei</taxon>
        <taxon>Gadidae</taxon>
        <taxon>Gadus</taxon>
    </lineage>
</organism>
<reference evidence="5" key="2">
    <citation type="submission" date="2025-09" db="UniProtKB">
        <authorList>
            <consortium name="Ensembl"/>
        </authorList>
    </citation>
    <scope>IDENTIFICATION</scope>
</reference>
<dbReference type="GO" id="GO:0000166">
    <property type="term" value="F:nucleotide binding"/>
    <property type="evidence" value="ECO:0007669"/>
    <property type="project" value="InterPro"/>
</dbReference>
<dbReference type="Gene3D" id="3.30.360.10">
    <property type="entry name" value="Dihydrodipicolinate Reductase, domain 2"/>
    <property type="match status" value="1"/>
</dbReference>
<proteinExistence type="inferred from homology"/>
<dbReference type="InterPro" id="IPR000683">
    <property type="entry name" value="Gfo/Idh/MocA-like_OxRdtase_N"/>
</dbReference>
<dbReference type="SUPFAM" id="SSF55347">
    <property type="entry name" value="Glyceraldehyde-3-phosphate dehydrogenase-like, C-terminal domain"/>
    <property type="match status" value="1"/>
</dbReference>
<reference evidence="5" key="1">
    <citation type="submission" date="2025-08" db="UniProtKB">
        <authorList>
            <consortium name="Ensembl"/>
        </authorList>
    </citation>
    <scope>IDENTIFICATION</scope>
</reference>
<accession>A0A8C5BKG8</accession>
<dbReference type="Proteomes" id="UP000694546">
    <property type="component" value="Chromosome 23"/>
</dbReference>
<dbReference type="InterPro" id="IPR050463">
    <property type="entry name" value="Gfo/Idh/MocA_oxidrdct_glycsds"/>
</dbReference>
<evidence type="ECO:0000256" key="1">
    <source>
        <dbReference type="ARBA" id="ARBA00010928"/>
    </source>
</evidence>
<evidence type="ECO:0000313" key="5">
    <source>
        <dbReference type="Ensembl" id="ENSGMOP00000045492.1"/>
    </source>
</evidence>
<dbReference type="SUPFAM" id="SSF51735">
    <property type="entry name" value="NAD(P)-binding Rossmann-fold domains"/>
    <property type="match status" value="1"/>
</dbReference>
<name>A0A8C5BKG8_GADMO</name>
<evidence type="ECO:0000259" key="3">
    <source>
        <dbReference type="Pfam" id="PF01408"/>
    </source>
</evidence>
<evidence type="ECO:0008006" key="7">
    <source>
        <dbReference type="Google" id="ProtNLM"/>
    </source>
</evidence>
<evidence type="ECO:0000313" key="6">
    <source>
        <dbReference type="Proteomes" id="UP000694546"/>
    </source>
</evidence>
<dbReference type="Ensembl" id="ENSGMOT00000026511.1">
    <property type="protein sequence ID" value="ENSGMOP00000045492.1"/>
    <property type="gene ID" value="ENSGMOG00000037138.1"/>
</dbReference>
<feature type="compositionally biased region" description="Gly residues" evidence="2">
    <location>
        <begin position="276"/>
        <end position="285"/>
    </location>
</feature>
<dbReference type="GeneTree" id="ENSGT00940000160837"/>
<sequence>MPNMLPGVGVFGTSLTARVIIPLLKNEGFAVKALWGRTQEEAEELAKEMNVPFYTNRIDDVLLHQDVDLVCINLPPPLTRQIAVKTLGIGKNVICDRTATPLDAFRMMSAAQYYPKLLSIMGNVLRFLPAFVRMKELVEEGYIGELLVCEAQVHSGSLLGKKYNWSCDDLMGGGGLHSVGSYIIDLLSFLTGRRAARVHGFLKTFVTQTEHIRGIRQITSDDFCTFQMALEGGACCTVTLNFNVPGEFRQEVVVVGTVGRLTVSGTDLYGQKNSDEGGGGGGGGPELLLKDTTPLEKSSLPEKAFSDIPAPFLTGTIRMIQAVRQAFQDQDDRRTWDGRPLTMAATFEDCLYALCVVDTIKKSNACGEWQNIVVMKEEPDISPAYLISEAMRRSRMSLYC</sequence>
<dbReference type="Pfam" id="PF01408">
    <property type="entry name" value="GFO_IDH_MocA"/>
    <property type="match status" value="1"/>
</dbReference>
<dbReference type="PANTHER" id="PTHR43818">
    <property type="entry name" value="BCDNA.GH03377"/>
    <property type="match status" value="1"/>
</dbReference>
<feature type="domain" description="GFO/IDH/MocA-like oxidoreductase" evidence="4">
    <location>
        <begin position="131"/>
        <end position="261"/>
    </location>
</feature>
<keyword evidence="6" id="KW-1185">Reference proteome</keyword>
<feature type="region of interest" description="Disordered" evidence="2">
    <location>
        <begin position="269"/>
        <end position="291"/>
    </location>
</feature>
<protein>
    <recommendedName>
        <fullName evidence="7">Glucose-fructose oxidoreductase domain-containing protein 1</fullName>
    </recommendedName>
</protein>
<comment type="similarity">
    <text evidence="1">Belongs to the Gfo/Idh/MocA family.</text>
</comment>
<dbReference type="OMA" id="NQKDYVH"/>
<feature type="domain" description="Gfo/Idh/MocA-like oxidoreductase N-terminal" evidence="3">
    <location>
        <begin position="8"/>
        <end position="118"/>
    </location>
</feature>
<dbReference type="Gene3D" id="3.40.50.720">
    <property type="entry name" value="NAD(P)-binding Rossmann-like Domain"/>
    <property type="match status" value="1"/>
</dbReference>
<evidence type="ECO:0000259" key="4">
    <source>
        <dbReference type="Pfam" id="PF22725"/>
    </source>
</evidence>
<gene>
    <name evidence="5" type="primary">gfod1</name>
</gene>
<evidence type="ECO:0000256" key="2">
    <source>
        <dbReference type="SAM" id="MobiDB-lite"/>
    </source>
</evidence>